<keyword evidence="2" id="KW-1185">Reference proteome</keyword>
<sequence length="314" mass="35035">MATSNASSQLWDDPDTIIRTSDGMSIRVHMKLLAMASPVFNDMFGIPQPTKEGDQLPVVDLAEDSKTLEVLIDAIYPDRYPSTPVELSTLNKVAAAAQKYVMRSVQAFVAHCLRTTSYADSPLRVYAIACRCGLDDVAVQCARSSLLEPWPDTLPPEFEDLSANSYHKLLSFRRRCEAVFDSQLDSESCESYEEFAYLSSRLPKCSKCPQSSYGPLTGPPALIAPSWFVAHLHLAKQEFLQRVDGSAVMSPELVNKTIRELRKGEAYVRCDCDTVGPMKLLEFSHLSARILDRLLRKVPFEVDEIRGDSDSMID</sequence>
<evidence type="ECO:0000313" key="2">
    <source>
        <dbReference type="Proteomes" id="UP001148662"/>
    </source>
</evidence>
<comment type="caution">
    <text evidence="1">The sequence shown here is derived from an EMBL/GenBank/DDBJ whole genome shotgun (WGS) entry which is preliminary data.</text>
</comment>
<evidence type="ECO:0000313" key="1">
    <source>
        <dbReference type="EMBL" id="KAJ3530584.1"/>
    </source>
</evidence>
<protein>
    <submittedName>
        <fullName evidence="1">Uncharacterized protein</fullName>
    </submittedName>
</protein>
<gene>
    <name evidence="1" type="ORF">NM688_g7688</name>
</gene>
<dbReference type="EMBL" id="JANHOG010001864">
    <property type="protein sequence ID" value="KAJ3530584.1"/>
    <property type="molecule type" value="Genomic_DNA"/>
</dbReference>
<dbReference type="Proteomes" id="UP001148662">
    <property type="component" value="Unassembled WGS sequence"/>
</dbReference>
<reference evidence="1" key="1">
    <citation type="submission" date="2022-07" db="EMBL/GenBank/DDBJ databases">
        <title>Genome Sequence of Phlebia brevispora.</title>
        <authorList>
            <person name="Buettner E."/>
        </authorList>
    </citation>
    <scope>NUCLEOTIDE SEQUENCE</scope>
    <source>
        <strain evidence="1">MPL23</strain>
    </source>
</reference>
<proteinExistence type="predicted"/>
<organism evidence="1 2">
    <name type="scientific">Phlebia brevispora</name>
    <dbReference type="NCBI Taxonomy" id="194682"/>
    <lineage>
        <taxon>Eukaryota</taxon>
        <taxon>Fungi</taxon>
        <taxon>Dikarya</taxon>
        <taxon>Basidiomycota</taxon>
        <taxon>Agaricomycotina</taxon>
        <taxon>Agaricomycetes</taxon>
        <taxon>Polyporales</taxon>
        <taxon>Meruliaceae</taxon>
        <taxon>Phlebia</taxon>
    </lineage>
</organism>
<name>A0ACC1S2C0_9APHY</name>
<accession>A0ACC1S2C0</accession>